<evidence type="ECO:0008006" key="4">
    <source>
        <dbReference type="Google" id="ProtNLM"/>
    </source>
</evidence>
<protein>
    <recommendedName>
        <fullName evidence="4">Lipoprotein</fullName>
    </recommendedName>
</protein>
<keyword evidence="1" id="KW-0732">Signal</keyword>
<feature type="signal peptide" evidence="1">
    <location>
        <begin position="1"/>
        <end position="20"/>
    </location>
</feature>
<evidence type="ECO:0000313" key="3">
    <source>
        <dbReference type="Proteomes" id="UP000436016"/>
    </source>
</evidence>
<reference evidence="2 3" key="1">
    <citation type="submission" date="2019-12" db="EMBL/GenBank/DDBJ databases">
        <title>Strain KN286 was isolated from seawater, which was collected from Caroline Seamount in the tropical western Pacific.</title>
        <authorList>
            <person name="Wang Q."/>
        </authorList>
    </citation>
    <scope>NUCLEOTIDE SEQUENCE [LARGE SCALE GENOMIC DNA]</scope>
    <source>
        <strain evidence="2 3">KN286</strain>
    </source>
</reference>
<feature type="chain" id="PRO_5025396255" description="Lipoprotein" evidence="1">
    <location>
        <begin position="21"/>
        <end position="140"/>
    </location>
</feature>
<dbReference type="PROSITE" id="PS51257">
    <property type="entry name" value="PROKAR_LIPOPROTEIN"/>
    <property type="match status" value="1"/>
</dbReference>
<dbReference type="EMBL" id="WUWG01000005">
    <property type="protein sequence ID" value="MXU66084.1"/>
    <property type="molecule type" value="Genomic_DNA"/>
</dbReference>
<organism evidence="2 3">
    <name type="scientific">Oceanomicrobium pacificus</name>
    <dbReference type="NCBI Taxonomy" id="2692916"/>
    <lineage>
        <taxon>Bacteria</taxon>
        <taxon>Pseudomonadati</taxon>
        <taxon>Pseudomonadota</taxon>
        <taxon>Alphaproteobacteria</taxon>
        <taxon>Rhodobacterales</taxon>
        <taxon>Paracoccaceae</taxon>
        <taxon>Oceanomicrobium</taxon>
    </lineage>
</organism>
<name>A0A6B0TYH1_9RHOB</name>
<comment type="caution">
    <text evidence="2">The sequence shown here is derived from an EMBL/GenBank/DDBJ whole genome shotgun (WGS) entry which is preliminary data.</text>
</comment>
<dbReference type="Proteomes" id="UP000436016">
    <property type="component" value="Unassembled WGS sequence"/>
</dbReference>
<keyword evidence="3" id="KW-1185">Reference proteome</keyword>
<evidence type="ECO:0000313" key="2">
    <source>
        <dbReference type="EMBL" id="MXU66084.1"/>
    </source>
</evidence>
<gene>
    <name evidence="2" type="ORF">GSH16_11555</name>
</gene>
<dbReference type="AlphaFoldDB" id="A0A6B0TYH1"/>
<accession>A0A6B0TYH1</accession>
<evidence type="ECO:0000256" key="1">
    <source>
        <dbReference type="SAM" id="SignalP"/>
    </source>
</evidence>
<sequence length="140" mass="14582">MKLLSLLPCAALVIAGCTTTAPTGGGSTQTADVTPVIWKENTPVEVRRADRFACQLAALGATPSMSQQQVISLAEKADPNKTKEFVDQCMAAKGYTVTFGAICSDRDLQGGVVVGARVDDLPPLSSVKCFDGVSGFVMKA</sequence>
<proteinExistence type="predicted"/>
<dbReference type="RefSeq" id="WP_160855269.1">
    <property type="nucleotide sequence ID" value="NZ_WUWG01000005.1"/>
</dbReference>